<evidence type="ECO:0000256" key="1">
    <source>
        <dbReference type="SAM" id="Phobius"/>
    </source>
</evidence>
<protein>
    <recommendedName>
        <fullName evidence="2">Glycosyltransferase 2-like domain-containing protein</fullName>
    </recommendedName>
</protein>
<feature type="transmembrane region" description="Helical" evidence="1">
    <location>
        <begin position="361"/>
        <end position="388"/>
    </location>
</feature>
<feature type="domain" description="Glycosyltransferase 2-like" evidence="2">
    <location>
        <begin position="190"/>
        <end position="404"/>
    </location>
</feature>
<comment type="caution">
    <text evidence="3">The sequence shown here is derived from an EMBL/GenBank/DDBJ whole genome shotgun (WGS) entry which is preliminary data.</text>
</comment>
<dbReference type="Proteomes" id="UP000179324">
    <property type="component" value="Unassembled WGS sequence"/>
</dbReference>
<evidence type="ECO:0000313" key="4">
    <source>
        <dbReference type="Proteomes" id="UP000179324"/>
    </source>
</evidence>
<sequence>MRRFFEIIPGALMWATFILLFWLSFKAPVFVSVFFILYSLFWLVRIVYLHFHLRYSFAKTSENLKINWFEKLQGIKNWRNVYHLVILPMYKEPLSVVRETFLTLRNSNYPKDKIIVVLGTEARVGDEAVRTAGEIEREFGRDFFRFLITSHPADLPGEIPGKGSNETWMVKNAKEKIIDPLGLRYEDVVVSVLDVDTQLPPEFFGRLAHVFLTCEDPQHSSYQPIPLFTNNIYTAPPFSKVMSFFPTFWQMMQQSRPEQLSTFTSQAMPFKALVEVGFWDTQYVSEDSLIFWKFYLHYDGNWRTEPLYFPVSMDATHAPTFWGTVGNLYRQQRRWAWGSENIPYMLSGFVKNKKIPFRKKAFWTFIFMEGFHSWGTAPFILFVLGWLPVILGNYEFGLTLVSYNVRRIVGFLLNFSVLGLFASAVLSVVLLPPKPGWFRKKHYVFYFLYWVLAPVLIIVFSAVPAVEAQTRLMLGGRFKLGFWPTPKSR</sequence>
<name>A0A1F6BQP2_9BACT</name>
<dbReference type="PANTHER" id="PTHR36851:SF1">
    <property type="entry name" value="GLYCO_TRANS_2-LIKE DOMAIN-CONTAINING PROTEIN"/>
    <property type="match status" value="1"/>
</dbReference>
<dbReference type="InterPro" id="IPR029044">
    <property type="entry name" value="Nucleotide-diphossugar_trans"/>
</dbReference>
<keyword evidence="1" id="KW-1133">Transmembrane helix</keyword>
<keyword evidence="1" id="KW-0472">Membrane</keyword>
<dbReference type="PANTHER" id="PTHR36851">
    <property type="entry name" value="UNNAMED PRODUCT"/>
    <property type="match status" value="1"/>
</dbReference>
<evidence type="ECO:0000313" key="3">
    <source>
        <dbReference type="EMBL" id="OGG39246.1"/>
    </source>
</evidence>
<dbReference type="AlphaFoldDB" id="A0A1F6BQP2"/>
<dbReference type="SUPFAM" id="SSF53448">
    <property type="entry name" value="Nucleotide-diphospho-sugar transferases"/>
    <property type="match status" value="1"/>
</dbReference>
<accession>A0A1F6BQP2</accession>
<organism evidence="3 4">
    <name type="scientific">Candidatus Jorgensenbacteria bacterium GWC1_48_12</name>
    <dbReference type="NCBI Taxonomy" id="1798469"/>
    <lineage>
        <taxon>Bacteria</taxon>
        <taxon>Candidatus Joergenseniibacteriota</taxon>
    </lineage>
</organism>
<proteinExistence type="predicted"/>
<reference evidence="3 4" key="1">
    <citation type="journal article" date="2016" name="Nat. Commun.">
        <title>Thousands of microbial genomes shed light on interconnected biogeochemical processes in an aquifer system.</title>
        <authorList>
            <person name="Anantharaman K."/>
            <person name="Brown C.T."/>
            <person name="Hug L.A."/>
            <person name="Sharon I."/>
            <person name="Castelle C.J."/>
            <person name="Probst A.J."/>
            <person name="Thomas B.C."/>
            <person name="Singh A."/>
            <person name="Wilkins M.J."/>
            <person name="Karaoz U."/>
            <person name="Brodie E.L."/>
            <person name="Williams K.H."/>
            <person name="Hubbard S.S."/>
            <person name="Banfield J.F."/>
        </authorList>
    </citation>
    <scope>NUCLEOTIDE SEQUENCE [LARGE SCALE GENOMIC DNA]</scope>
</reference>
<feature type="transmembrane region" description="Helical" evidence="1">
    <location>
        <begin position="31"/>
        <end position="51"/>
    </location>
</feature>
<dbReference type="InterPro" id="IPR001173">
    <property type="entry name" value="Glyco_trans_2-like"/>
</dbReference>
<feature type="transmembrane region" description="Helical" evidence="1">
    <location>
        <begin position="408"/>
        <end position="431"/>
    </location>
</feature>
<feature type="transmembrane region" description="Helical" evidence="1">
    <location>
        <begin position="7"/>
        <end position="25"/>
    </location>
</feature>
<dbReference type="Gene3D" id="3.90.550.10">
    <property type="entry name" value="Spore Coat Polysaccharide Biosynthesis Protein SpsA, Chain A"/>
    <property type="match status" value="1"/>
</dbReference>
<gene>
    <name evidence="3" type="ORF">A2127_02425</name>
</gene>
<dbReference type="Pfam" id="PF13632">
    <property type="entry name" value="Glyco_trans_2_3"/>
    <property type="match status" value="1"/>
</dbReference>
<feature type="transmembrane region" description="Helical" evidence="1">
    <location>
        <begin position="443"/>
        <end position="463"/>
    </location>
</feature>
<evidence type="ECO:0000259" key="2">
    <source>
        <dbReference type="Pfam" id="PF13632"/>
    </source>
</evidence>
<dbReference type="EMBL" id="MFKI01000017">
    <property type="protein sequence ID" value="OGG39246.1"/>
    <property type="molecule type" value="Genomic_DNA"/>
</dbReference>
<keyword evidence="1" id="KW-0812">Transmembrane</keyword>